<dbReference type="CDD" id="cd02966">
    <property type="entry name" value="TlpA_like_family"/>
    <property type="match status" value="1"/>
</dbReference>
<feature type="domain" description="Thioredoxin" evidence="1">
    <location>
        <begin position="244"/>
        <end position="407"/>
    </location>
</feature>
<dbReference type="Pfam" id="PF00578">
    <property type="entry name" value="AhpC-TSA"/>
    <property type="match status" value="1"/>
</dbReference>
<dbReference type="InterPro" id="IPR000866">
    <property type="entry name" value="AhpC/TSA"/>
</dbReference>
<dbReference type="PANTHER" id="PTHR42852:SF13">
    <property type="entry name" value="PROTEIN DIPZ"/>
    <property type="match status" value="1"/>
</dbReference>
<dbReference type="PANTHER" id="PTHR42852">
    <property type="entry name" value="THIOL:DISULFIDE INTERCHANGE PROTEIN DSBE"/>
    <property type="match status" value="1"/>
</dbReference>
<dbReference type="InterPro" id="IPR013766">
    <property type="entry name" value="Thioredoxin_domain"/>
</dbReference>
<accession>A0A645B9C5</accession>
<evidence type="ECO:0000313" key="2">
    <source>
        <dbReference type="EMBL" id="MPM61648.1"/>
    </source>
</evidence>
<dbReference type="AlphaFoldDB" id="A0A645B9C5"/>
<dbReference type="GO" id="GO:0016209">
    <property type="term" value="F:antioxidant activity"/>
    <property type="evidence" value="ECO:0007669"/>
    <property type="project" value="InterPro"/>
</dbReference>
<dbReference type="PROSITE" id="PS51352">
    <property type="entry name" value="THIOREDOXIN_2"/>
    <property type="match status" value="1"/>
</dbReference>
<gene>
    <name evidence="2" type="primary">resA_98</name>
    <name evidence="2" type="ORF">SDC9_108508</name>
</gene>
<dbReference type="InterPro" id="IPR036249">
    <property type="entry name" value="Thioredoxin-like_sf"/>
</dbReference>
<organism evidence="2">
    <name type="scientific">bioreactor metagenome</name>
    <dbReference type="NCBI Taxonomy" id="1076179"/>
    <lineage>
        <taxon>unclassified sequences</taxon>
        <taxon>metagenomes</taxon>
        <taxon>ecological metagenomes</taxon>
    </lineage>
</organism>
<dbReference type="GO" id="GO:0016491">
    <property type="term" value="F:oxidoreductase activity"/>
    <property type="evidence" value="ECO:0007669"/>
    <property type="project" value="InterPro"/>
</dbReference>
<dbReference type="SUPFAM" id="SSF52833">
    <property type="entry name" value="Thioredoxin-like"/>
    <property type="match status" value="1"/>
</dbReference>
<evidence type="ECO:0000259" key="1">
    <source>
        <dbReference type="PROSITE" id="PS51352"/>
    </source>
</evidence>
<reference evidence="2" key="1">
    <citation type="submission" date="2019-08" db="EMBL/GenBank/DDBJ databases">
        <authorList>
            <person name="Kucharzyk K."/>
            <person name="Murdoch R.W."/>
            <person name="Higgins S."/>
            <person name="Loffler F."/>
        </authorList>
    </citation>
    <scope>NUCLEOTIDE SEQUENCE</scope>
</reference>
<name>A0A645B9C5_9ZZZZ</name>
<dbReference type="Gene3D" id="3.40.30.10">
    <property type="entry name" value="Glutaredoxin"/>
    <property type="match status" value="1"/>
</dbReference>
<dbReference type="EMBL" id="VSSQ01018458">
    <property type="protein sequence ID" value="MPM61648.1"/>
    <property type="molecule type" value="Genomic_DNA"/>
</dbReference>
<protein>
    <submittedName>
        <fullName evidence="2">Thiol-disulfide oxidoreductase ResA</fullName>
    </submittedName>
</protein>
<dbReference type="InterPro" id="IPR050553">
    <property type="entry name" value="Thioredoxin_ResA/DsbE_sf"/>
</dbReference>
<comment type="caution">
    <text evidence="2">The sequence shown here is derived from an EMBL/GenBank/DDBJ whole genome shotgun (WGS) entry which is preliminary data.</text>
</comment>
<sequence>MRRLIVIPIVIGTLIASCTLQDTPKLKEGVWKGELAVQDKWAPFIFEVKTMENDSVAVVLKNGDERVELSNVTFSNDSVTIPIEAYDAFIKAKLNGENLEGRFLKNYIENDQGVPFRAEFNQTDRFPVVSNPSEIRIDGKWDIHFVDEKSDTTRNVGVFKTDNNTVTGSVLTNAGDLRFLEGNYTDTGVQLSAFSGLSPYLIEISFRDNDNFDGQFYTTRGITKLIGVRNDQASLADPYTLTIMKPGYESLHFSLPNLDGELVSVDDNRYKDKVVIVSILGSWCPNCLDEMEYLSPWYKENKNRGVEIIGLAFERKDDLNYAKSTLSRLINKYNVDYEILFAGQLGDATVQKVLPEIDKLSSYPTTFFIDKKGKVRKIHTGFTGPATGLFYEEFKKDFNSLIDSLLSE</sequence>
<proteinExistence type="predicted"/>
<dbReference type="PROSITE" id="PS51257">
    <property type="entry name" value="PROKAR_LIPOPROTEIN"/>
    <property type="match status" value="1"/>
</dbReference>